<proteinExistence type="predicted"/>
<reference evidence="3" key="1">
    <citation type="submission" date="2017-09" db="EMBL/GenBank/DDBJ databases">
        <title>Depth-based differentiation of microbial function through sediment-hosted aquifers and enrichment of novel symbionts in the deep terrestrial subsurface.</title>
        <authorList>
            <person name="Probst A.J."/>
            <person name="Ladd B."/>
            <person name="Jarett J.K."/>
            <person name="Geller-Mcgrath D.E."/>
            <person name="Sieber C.M.K."/>
            <person name="Emerson J.B."/>
            <person name="Anantharaman K."/>
            <person name="Thomas B.C."/>
            <person name="Malmstrom R."/>
            <person name="Stieglmeier M."/>
            <person name="Klingl A."/>
            <person name="Woyke T."/>
            <person name="Ryan C.M."/>
            <person name="Banfield J.F."/>
        </authorList>
    </citation>
    <scope>NUCLEOTIDE SEQUENCE [LARGE SCALE GENOMIC DNA]</scope>
</reference>
<evidence type="ECO:0000259" key="1">
    <source>
        <dbReference type="Pfam" id="PF00535"/>
    </source>
</evidence>
<dbReference type="InterPro" id="IPR029044">
    <property type="entry name" value="Nucleotide-diphossugar_trans"/>
</dbReference>
<dbReference type="Pfam" id="PF00535">
    <property type="entry name" value="Glycos_transf_2"/>
    <property type="match status" value="1"/>
</dbReference>
<accession>A0A2M6YQP6</accession>
<dbReference type="InterPro" id="IPR001173">
    <property type="entry name" value="Glyco_trans_2-like"/>
</dbReference>
<evidence type="ECO:0000313" key="2">
    <source>
        <dbReference type="EMBL" id="PIU33434.1"/>
    </source>
</evidence>
<dbReference type="SUPFAM" id="SSF53448">
    <property type="entry name" value="Nucleotide-diphospho-sugar transferases"/>
    <property type="match status" value="1"/>
</dbReference>
<organism evidence="2 3">
    <name type="scientific">Candidatus Shapirobacteria bacterium CG07_land_8_20_14_0_80_39_12</name>
    <dbReference type="NCBI Taxonomy" id="1974480"/>
    <lineage>
        <taxon>Bacteria</taxon>
        <taxon>Candidatus Shapironibacteriota</taxon>
    </lineage>
</organism>
<dbReference type="CDD" id="cd02511">
    <property type="entry name" value="Beta4Glucosyltransferase"/>
    <property type="match status" value="1"/>
</dbReference>
<evidence type="ECO:0000313" key="3">
    <source>
        <dbReference type="Proteomes" id="UP000229559"/>
    </source>
</evidence>
<name>A0A2M6YQP6_9BACT</name>
<comment type="caution">
    <text evidence="2">The sequence shown here is derived from an EMBL/GenBank/DDBJ whole genome shotgun (WGS) entry which is preliminary data.</text>
</comment>
<dbReference type="PANTHER" id="PTHR43630:SF2">
    <property type="entry name" value="GLYCOSYLTRANSFERASE"/>
    <property type="match status" value="1"/>
</dbReference>
<feature type="domain" description="Glycosyltransferase 2-like" evidence="1">
    <location>
        <begin position="6"/>
        <end position="113"/>
    </location>
</feature>
<dbReference type="Proteomes" id="UP000229559">
    <property type="component" value="Unassembled WGS sequence"/>
</dbReference>
<dbReference type="PANTHER" id="PTHR43630">
    <property type="entry name" value="POLY-BETA-1,6-N-ACETYL-D-GLUCOSAMINE SYNTHASE"/>
    <property type="match status" value="1"/>
</dbReference>
<gene>
    <name evidence="2" type="ORF">COT04_00055</name>
</gene>
<dbReference type="Gene3D" id="3.90.550.10">
    <property type="entry name" value="Spore Coat Polysaccharide Biosynthesis Protein SpsA, Chain A"/>
    <property type="match status" value="1"/>
</dbReference>
<sequence>MKGKISVVIITRNEEEMVKDCLKSAAWADEIVLLDTGSTDKTIEIAENYRVKIAYAQSKERDFAVWHNQGKKVATSEWIFKLDADERITPELKKEIQRVIKDKQFNAYAVPRQNILLGKAMKFGGWYPDYQIRLFKKDKLIAWKGKLHENPVFEGDLGYLKQPLIHITHRDLSSMVEKSKEWSKIEAQLLFKAHHPPVVWWRILRVMISEFLDRFVKKQAWRDGVVGWIEGLFQVFNKFLIYGQLWEIQNQR</sequence>
<dbReference type="EMBL" id="PEXA01000002">
    <property type="protein sequence ID" value="PIU33434.1"/>
    <property type="molecule type" value="Genomic_DNA"/>
</dbReference>
<protein>
    <submittedName>
        <fullName evidence="2">LPS biosynthesis protein</fullName>
    </submittedName>
</protein>
<dbReference type="AlphaFoldDB" id="A0A2M6YQP6"/>